<evidence type="ECO:0000256" key="3">
    <source>
        <dbReference type="ARBA" id="ARBA00023125"/>
    </source>
</evidence>
<dbReference type="Pfam" id="PF02909">
    <property type="entry name" value="TetR_C_1"/>
    <property type="match status" value="1"/>
</dbReference>
<organism evidence="7 8">
    <name type="scientific">Nocardia rhizosphaerae</name>
    <dbReference type="NCBI Taxonomy" id="1691571"/>
    <lineage>
        <taxon>Bacteria</taxon>
        <taxon>Bacillati</taxon>
        <taxon>Actinomycetota</taxon>
        <taxon>Actinomycetes</taxon>
        <taxon>Mycobacteriales</taxon>
        <taxon>Nocardiaceae</taxon>
        <taxon>Nocardia</taxon>
    </lineage>
</organism>
<protein>
    <submittedName>
        <fullName evidence="7">TetR/AcrR family transcriptional regulator</fullName>
    </submittedName>
</protein>
<reference evidence="8" key="1">
    <citation type="journal article" date="2019" name="Int. J. Syst. Evol. Microbiol.">
        <title>The Global Catalogue of Microorganisms (GCM) 10K type strain sequencing project: providing services to taxonomists for standard genome sequencing and annotation.</title>
        <authorList>
            <consortium name="The Broad Institute Genomics Platform"/>
            <consortium name="The Broad Institute Genome Sequencing Center for Infectious Disease"/>
            <person name="Wu L."/>
            <person name="Ma J."/>
        </authorList>
    </citation>
    <scope>NUCLEOTIDE SEQUENCE [LARGE SCALE GENOMIC DNA]</scope>
    <source>
        <strain evidence="8">CGMCC 4.7204</strain>
    </source>
</reference>
<keyword evidence="8" id="KW-1185">Reference proteome</keyword>
<keyword evidence="1" id="KW-0678">Repressor</keyword>
<evidence type="ECO:0000256" key="4">
    <source>
        <dbReference type="ARBA" id="ARBA00023163"/>
    </source>
</evidence>
<dbReference type="EMBL" id="JBHSBA010000007">
    <property type="protein sequence ID" value="MFC4126328.1"/>
    <property type="molecule type" value="Genomic_DNA"/>
</dbReference>
<dbReference type="PANTHER" id="PTHR30055">
    <property type="entry name" value="HTH-TYPE TRANSCRIPTIONAL REGULATOR RUTR"/>
    <property type="match status" value="1"/>
</dbReference>
<dbReference type="PANTHER" id="PTHR30055:SF234">
    <property type="entry name" value="HTH-TYPE TRANSCRIPTIONAL REGULATOR BETI"/>
    <property type="match status" value="1"/>
</dbReference>
<comment type="caution">
    <text evidence="7">The sequence shown here is derived from an EMBL/GenBank/DDBJ whole genome shotgun (WGS) entry which is preliminary data.</text>
</comment>
<proteinExistence type="predicted"/>
<dbReference type="InterPro" id="IPR009057">
    <property type="entry name" value="Homeodomain-like_sf"/>
</dbReference>
<dbReference type="SUPFAM" id="SSF48498">
    <property type="entry name" value="Tetracyclin repressor-like, C-terminal domain"/>
    <property type="match status" value="1"/>
</dbReference>
<accession>A0ABV8L6L6</accession>
<dbReference type="InterPro" id="IPR003012">
    <property type="entry name" value="Tet_transcr_reg_TetR"/>
</dbReference>
<dbReference type="PROSITE" id="PS50977">
    <property type="entry name" value="HTH_TETR_2"/>
    <property type="match status" value="1"/>
</dbReference>
<evidence type="ECO:0000256" key="1">
    <source>
        <dbReference type="ARBA" id="ARBA00022491"/>
    </source>
</evidence>
<feature type="DNA-binding region" description="H-T-H motif" evidence="5">
    <location>
        <begin position="35"/>
        <end position="54"/>
    </location>
</feature>
<dbReference type="InterPro" id="IPR001647">
    <property type="entry name" value="HTH_TetR"/>
</dbReference>
<feature type="domain" description="HTH tetR-type" evidence="6">
    <location>
        <begin position="12"/>
        <end position="72"/>
    </location>
</feature>
<dbReference type="SUPFAM" id="SSF46689">
    <property type="entry name" value="Homeodomain-like"/>
    <property type="match status" value="1"/>
</dbReference>
<dbReference type="RefSeq" id="WP_378551311.1">
    <property type="nucleotide sequence ID" value="NZ_JBHSBA010000007.1"/>
</dbReference>
<dbReference type="PRINTS" id="PR00400">
    <property type="entry name" value="TETREPRESSOR"/>
</dbReference>
<evidence type="ECO:0000313" key="8">
    <source>
        <dbReference type="Proteomes" id="UP001595767"/>
    </source>
</evidence>
<gene>
    <name evidence="7" type="ORF">ACFOW8_15435</name>
</gene>
<dbReference type="InterPro" id="IPR036271">
    <property type="entry name" value="Tet_transcr_reg_TetR-rel_C_sf"/>
</dbReference>
<dbReference type="InterPro" id="IPR004111">
    <property type="entry name" value="Repressor_TetR_C"/>
</dbReference>
<evidence type="ECO:0000256" key="5">
    <source>
        <dbReference type="PROSITE-ProRule" id="PRU00335"/>
    </source>
</evidence>
<dbReference type="Gene3D" id="1.10.357.10">
    <property type="entry name" value="Tetracycline Repressor, domain 2"/>
    <property type="match status" value="1"/>
</dbReference>
<name>A0ABV8L6L6_9NOCA</name>
<evidence type="ECO:0000313" key="7">
    <source>
        <dbReference type="EMBL" id="MFC4126328.1"/>
    </source>
</evidence>
<evidence type="ECO:0000256" key="2">
    <source>
        <dbReference type="ARBA" id="ARBA00023015"/>
    </source>
</evidence>
<dbReference type="InterPro" id="IPR050109">
    <property type="entry name" value="HTH-type_TetR-like_transc_reg"/>
</dbReference>
<dbReference type="Proteomes" id="UP001595767">
    <property type="component" value="Unassembled WGS sequence"/>
</dbReference>
<keyword evidence="3 5" id="KW-0238">DNA-binding</keyword>
<sequence length="221" mass="24558">MPEPDQSKTRIPLTRARVLDAGVALADADGIAAVTMRKLGSTLGVEAMALYNHIANKDDLLDGMLDHIADEIEFPTSEPGPNWRLHTRRRAVSAHTVLLRHPWAAAMWTARLDLGPARMRYMDRALRSLREAGFTGDLLDRTYHAIENHIVGHAMQALGLPLDPTDLAELGARYLRGFPTEQYPDLAAHIRHHLDHPGGGDEFSFALDLLLDGLERLRDGR</sequence>
<evidence type="ECO:0000259" key="6">
    <source>
        <dbReference type="PROSITE" id="PS50977"/>
    </source>
</evidence>
<keyword evidence="4" id="KW-0804">Transcription</keyword>
<dbReference type="Pfam" id="PF00440">
    <property type="entry name" value="TetR_N"/>
    <property type="match status" value="1"/>
</dbReference>
<keyword evidence="2" id="KW-0805">Transcription regulation</keyword>